<accession>A0AAE1CZT8</accession>
<dbReference type="Proteomes" id="UP001283361">
    <property type="component" value="Unassembled WGS sequence"/>
</dbReference>
<reference evidence="1" key="1">
    <citation type="journal article" date="2023" name="G3 (Bethesda)">
        <title>A reference genome for the long-term kleptoplast-retaining sea slug Elysia crispata morphotype clarki.</title>
        <authorList>
            <person name="Eastman K.E."/>
            <person name="Pendleton A.L."/>
            <person name="Shaikh M.A."/>
            <person name="Suttiyut T."/>
            <person name="Ogas R."/>
            <person name="Tomko P."/>
            <person name="Gavelis G."/>
            <person name="Widhalm J.R."/>
            <person name="Wisecaver J.H."/>
        </authorList>
    </citation>
    <scope>NUCLEOTIDE SEQUENCE</scope>
    <source>
        <strain evidence="1">ECLA1</strain>
    </source>
</reference>
<name>A0AAE1CZT8_9GAST</name>
<keyword evidence="2" id="KW-1185">Reference proteome</keyword>
<proteinExistence type="predicted"/>
<sequence>MAGDFSMAIAYCVELTEPYLARANWLSPQRGKEGKAVSARWGARAGGKHLSNWGVGLVSYHPPPPNPGTCHSPGCCG</sequence>
<comment type="caution">
    <text evidence="1">The sequence shown here is derived from an EMBL/GenBank/DDBJ whole genome shotgun (WGS) entry which is preliminary data.</text>
</comment>
<dbReference type="EMBL" id="JAWDGP010006115">
    <property type="protein sequence ID" value="KAK3746804.1"/>
    <property type="molecule type" value="Genomic_DNA"/>
</dbReference>
<organism evidence="1 2">
    <name type="scientific">Elysia crispata</name>
    <name type="common">lettuce slug</name>
    <dbReference type="NCBI Taxonomy" id="231223"/>
    <lineage>
        <taxon>Eukaryota</taxon>
        <taxon>Metazoa</taxon>
        <taxon>Spiralia</taxon>
        <taxon>Lophotrochozoa</taxon>
        <taxon>Mollusca</taxon>
        <taxon>Gastropoda</taxon>
        <taxon>Heterobranchia</taxon>
        <taxon>Euthyneura</taxon>
        <taxon>Panpulmonata</taxon>
        <taxon>Sacoglossa</taxon>
        <taxon>Placobranchoidea</taxon>
        <taxon>Plakobranchidae</taxon>
        <taxon>Elysia</taxon>
    </lineage>
</organism>
<protein>
    <submittedName>
        <fullName evidence="1">Uncharacterized protein</fullName>
    </submittedName>
</protein>
<dbReference type="AlphaFoldDB" id="A0AAE1CZT8"/>
<evidence type="ECO:0000313" key="2">
    <source>
        <dbReference type="Proteomes" id="UP001283361"/>
    </source>
</evidence>
<evidence type="ECO:0000313" key="1">
    <source>
        <dbReference type="EMBL" id="KAK3746804.1"/>
    </source>
</evidence>
<gene>
    <name evidence="1" type="ORF">RRG08_031332</name>
</gene>